<feature type="compositionally biased region" description="Polar residues" evidence="1">
    <location>
        <begin position="13"/>
        <end position="44"/>
    </location>
</feature>
<feature type="region of interest" description="Disordered" evidence="1">
    <location>
        <begin position="1"/>
        <end position="167"/>
    </location>
</feature>
<evidence type="ECO:0000313" key="3">
    <source>
        <dbReference type="EMBL" id="CAF1300697.1"/>
    </source>
</evidence>
<feature type="compositionally biased region" description="Polar residues" evidence="1">
    <location>
        <begin position="80"/>
        <end position="89"/>
    </location>
</feature>
<feature type="compositionally biased region" description="Basic and acidic residues" evidence="1">
    <location>
        <begin position="90"/>
        <end position="99"/>
    </location>
</feature>
<accession>A0A815DGV4</accession>
<feature type="compositionally biased region" description="Basic and acidic residues" evidence="1">
    <location>
        <begin position="113"/>
        <end position="122"/>
    </location>
</feature>
<name>A0A815DGV4_9BILA</name>
<sequence>MAYTPRFRDDQNQARQNYPTISNLVKPQDNTYQFDRQTTDSPYTNRRPIDNRYPSEIDRTPYSTYDGTKRPDDYRYPSDINRTPYSTYDGTKRPDDYRYPSDINRTPYSTCDGTRRPDDYRYPSDINRTPYSICDGTKRPDDYRYPSDINRTPYSTCDGTKRPDDNRYPIRHSYPGNARSCAMEINIKINTGGSGTSQGPYATQNYTSKSPDVRSQATIDNVRYITLHLQSPQNTARIATDGIINRFQ</sequence>
<keyword evidence="4" id="KW-1185">Reference proteome</keyword>
<evidence type="ECO:0000256" key="1">
    <source>
        <dbReference type="SAM" id="MobiDB-lite"/>
    </source>
</evidence>
<feature type="compositionally biased region" description="Basic and acidic residues" evidence="1">
    <location>
        <begin position="1"/>
        <end position="12"/>
    </location>
</feature>
<proteinExistence type="predicted"/>
<feature type="compositionally biased region" description="Basic and acidic residues" evidence="1">
    <location>
        <begin position="47"/>
        <end position="59"/>
    </location>
</feature>
<feature type="compositionally biased region" description="Polar residues" evidence="1">
    <location>
        <begin position="149"/>
        <end position="158"/>
    </location>
</feature>
<dbReference type="EMBL" id="CAJNOL010001157">
    <property type="protein sequence ID" value="CAF1300697.1"/>
    <property type="molecule type" value="Genomic_DNA"/>
</dbReference>
<evidence type="ECO:0000313" key="2">
    <source>
        <dbReference type="EMBL" id="CAF0893245.1"/>
    </source>
</evidence>
<dbReference type="EMBL" id="CAJNOH010000129">
    <property type="protein sequence ID" value="CAF0893245.1"/>
    <property type="molecule type" value="Genomic_DNA"/>
</dbReference>
<organism evidence="3 4">
    <name type="scientific">Rotaria sordida</name>
    <dbReference type="NCBI Taxonomy" id="392033"/>
    <lineage>
        <taxon>Eukaryota</taxon>
        <taxon>Metazoa</taxon>
        <taxon>Spiralia</taxon>
        <taxon>Gnathifera</taxon>
        <taxon>Rotifera</taxon>
        <taxon>Eurotatoria</taxon>
        <taxon>Bdelloidea</taxon>
        <taxon>Philodinida</taxon>
        <taxon>Philodinidae</taxon>
        <taxon>Rotaria</taxon>
    </lineage>
</organism>
<dbReference type="AlphaFoldDB" id="A0A815DGV4"/>
<dbReference type="Proteomes" id="UP000663870">
    <property type="component" value="Unassembled WGS sequence"/>
</dbReference>
<protein>
    <submittedName>
        <fullName evidence="3">Uncharacterized protein</fullName>
    </submittedName>
</protein>
<feature type="compositionally biased region" description="Basic and acidic residues" evidence="1">
    <location>
        <begin position="67"/>
        <end position="76"/>
    </location>
</feature>
<feature type="compositionally biased region" description="Polar residues" evidence="1">
    <location>
        <begin position="103"/>
        <end position="112"/>
    </location>
</feature>
<feature type="compositionally biased region" description="Basic and acidic residues" evidence="1">
    <location>
        <begin position="136"/>
        <end position="145"/>
    </location>
</feature>
<evidence type="ECO:0000313" key="4">
    <source>
        <dbReference type="Proteomes" id="UP000663870"/>
    </source>
</evidence>
<reference evidence="3" key="1">
    <citation type="submission" date="2021-02" db="EMBL/GenBank/DDBJ databases">
        <authorList>
            <person name="Nowell W R."/>
        </authorList>
    </citation>
    <scope>NUCLEOTIDE SEQUENCE</scope>
</reference>
<dbReference type="Proteomes" id="UP000663854">
    <property type="component" value="Unassembled WGS sequence"/>
</dbReference>
<comment type="caution">
    <text evidence="3">The sequence shown here is derived from an EMBL/GenBank/DDBJ whole genome shotgun (WGS) entry which is preliminary data.</text>
</comment>
<gene>
    <name evidence="3" type="ORF">JXQ802_LOCUS29486</name>
    <name evidence="2" type="ORF">PYM288_LOCUS9132</name>
</gene>